<comment type="caution">
    <text evidence="2">The sequence shown here is derived from an EMBL/GenBank/DDBJ whole genome shotgun (WGS) entry which is preliminary data.</text>
</comment>
<dbReference type="Proteomes" id="UP000622317">
    <property type="component" value="Unassembled WGS sequence"/>
</dbReference>
<dbReference type="RefSeq" id="WP_191617277.1">
    <property type="nucleotide sequence ID" value="NZ_JACYFG010000034.1"/>
</dbReference>
<name>A0A927IFJ3_9BACT</name>
<dbReference type="AlphaFoldDB" id="A0A927IFJ3"/>
<keyword evidence="2" id="KW-0808">Transferase</keyword>
<protein>
    <submittedName>
        <fullName evidence="2">Class I SAM-dependent methyltransferase</fullName>
    </submittedName>
</protein>
<evidence type="ECO:0000313" key="3">
    <source>
        <dbReference type="Proteomes" id="UP000622317"/>
    </source>
</evidence>
<dbReference type="PANTHER" id="PTHR43464:SF92">
    <property type="entry name" value="SLR1071 PROTEIN"/>
    <property type="match status" value="1"/>
</dbReference>
<dbReference type="PANTHER" id="PTHR43464">
    <property type="entry name" value="METHYLTRANSFERASE"/>
    <property type="match status" value="1"/>
</dbReference>
<keyword evidence="3" id="KW-1185">Reference proteome</keyword>
<dbReference type="CDD" id="cd02440">
    <property type="entry name" value="AdoMet_MTases"/>
    <property type="match status" value="1"/>
</dbReference>
<organism evidence="2 3">
    <name type="scientific">Pelagicoccus enzymogenes</name>
    <dbReference type="NCBI Taxonomy" id="2773457"/>
    <lineage>
        <taxon>Bacteria</taxon>
        <taxon>Pseudomonadati</taxon>
        <taxon>Verrucomicrobiota</taxon>
        <taxon>Opitutia</taxon>
        <taxon>Puniceicoccales</taxon>
        <taxon>Pelagicoccaceae</taxon>
        <taxon>Pelagicoccus</taxon>
    </lineage>
</organism>
<dbReference type="SUPFAM" id="SSF53335">
    <property type="entry name" value="S-adenosyl-L-methionine-dependent methyltransferases"/>
    <property type="match status" value="1"/>
</dbReference>
<gene>
    <name evidence="2" type="ORF">IEN85_11725</name>
</gene>
<accession>A0A927IFJ3</accession>
<dbReference type="InterPro" id="IPR029063">
    <property type="entry name" value="SAM-dependent_MTases_sf"/>
</dbReference>
<evidence type="ECO:0000259" key="1">
    <source>
        <dbReference type="Pfam" id="PF08241"/>
    </source>
</evidence>
<dbReference type="GO" id="GO:0032259">
    <property type="term" value="P:methylation"/>
    <property type="evidence" value="ECO:0007669"/>
    <property type="project" value="UniProtKB-KW"/>
</dbReference>
<dbReference type="Pfam" id="PF08241">
    <property type="entry name" value="Methyltransf_11"/>
    <property type="match status" value="1"/>
</dbReference>
<proteinExistence type="predicted"/>
<dbReference type="Gene3D" id="3.40.50.150">
    <property type="entry name" value="Vaccinia Virus protein VP39"/>
    <property type="match status" value="1"/>
</dbReference>
<keyword evidence="2" id="KW-0489">Methyltransferase</keyword>
<dbReference type="InterPro" id="IPR013216">
    <property type="entry name" value="Methyltransf_11"/>
</dbReference>
<reference evidence="2" key="1">
    <citation type="submission" date="2020-09" db="EMBL/GenBank/DDBJ databases">
        <title>Pelagicoccus enzymogenes sp. nov. with an EPS production, isolated from marine sediment.</title>
        <authorList>
            <person name="Feng X."/>
        </authorList>
    </citation>
    <scope>NUCLEOTIDE SEQUENCE</scope>
    <source>
        <strain evidence="2">NFK12</strain>
    </source>
</reference>
<evidence type="ECO:0000313" key="2">
    <source>
        <dbReference type="EMBL" id="MBD5780162.1"/>
    </source>
</evidence>
<sequence>MSKAGEKDYLRKLGEAGQRHAFDKPFSDPHCGMYLIHLGNIMGLLPPAPARILDLGVGTGWTSAFLSRAGYEVVGVDISDDMIALARRNAERYEAVSLDFVISDYETLRFSKEFDAAVFYDSLHHAIDEKEALACAFRALKVGGILVCHEPAQGHADAVESVKAREQYGITERDMPPQRIVEVGTTVGFSSHELYSHSWKPVRVGPLIGASAVCSRYWERLMSFFGAGSEAKKDYFRRNMVVLRK</sequence>
<dbReference type="GO" id="GO:0008757">
    <property type="term" value="F:S-adenosylmethionine-dependent methyltransferase activity"/>
    <property type="evidence" value="ECO:0007669"/>
    <property type="project" value="InterPro"/>
</dbReference>
<dbReference type="EMBL" id="JACYFG010000034">
    <property type="protein sequence ID" value="MBD5780162.1"/>
    <property type="molecule type" value="Genomic_DNA"/>
</dbReference>
<feature type="domain" description="Methyltransferase type 11" evidence="1">
    <location>
        <begin position="53"/>
        <end position="148"/>
    </location>
</feature>